<protein>
    <submittedName>
        <fullName evidence="1">Uncharacterized protein</fullName>
    </submittedName>
</protein>
<gene>
    <name evidence="1" type="ORF">SAMN05444266_101107</name>
</gene>
<reference evidence="1 2" key="1">
    <citation type="submission" date="2016-11" db="EMBL/GenBank/DDBJ databases">
        <authorList>
            <person name="Jaros S."/>
            <person name="Januszkiewicz K."/>
            <person name="Wedrychowicz H."/>
        </authorList>
    </citation>
    <scope>NUCLEOTIDE SEQUENCE [LARGE SCALE GENOMIC DNA]</scope>
    <source>
        <strain evidence="1 2">DSM 27406</strain>
    </source>
</reference>
<sequence>MEIHSATLSLKSNLNNHKSMKGGRGAKKKLFLLLEEPFKYIIR</sequence>
<organism evidence="1 2">
    <name type="scientific">Chitinophaga jiangningensis</name>
    <dbReference type="NCBI Taxonomy" id="1419482"/>
    <lineage>
        <taxon>Bacteria</taxon>
        <taxon>Pseudomonadati</taxon>
        <taxon>Bacteroidota</taxon>
        <taxon>Chitinophagia</taxon>
        <taxon>Chitinophagales</taxon>
        <taxon>Chitinophagaceae</taxon>
        <taxon>Chitinophaga</taxon>
    </lineage>
</organism>
<keyword evidence="2" id="KW-1185">Reference proteome</keyword>
<evidence type="ECO:0000313" key="1">
    <source>
        <dbReference type="EMBL" id="SHK77773.1"/>
    </source>
</evidence>
<accession>A0A1M6V8F1</accession>
<evidence type="ECO:0000313" key="2">
    <source>
        <dbReference type="Proteomes" id="UP000184420"/>
    </source>
</evidence>
<proteinExistence type="predicted"/>
<dbReference type="EMBL" id="FRBL01000001">
    <property type="protein sequence ID" value="SHK77773.1"/>
    <property type="molecule type" value="Genomic_DNA"/>
</dbReference>
<name>A0A1M6V8F1_9BACT</name>
<dbReference type="Proteomes" id="UP000184420">
    <property type="component" value="Unassembled WGS sequence"/>
</dbReference>
<dbReference type="AlphaFoldDB" id="A0A1M6V8F1"/>
<dbReference type="STRING" id="1419482.SAMN05444266_101107"/>